<dbReference type="SUPFAM" id="SSF55821">
    <property type="entry name" value="YrdC/RibB"/>
    <property type="match status" value="1"/>
</dbReference>
<proteinExistence type="inferred from homology"/>
<dbReference type="EMBL" id="FOAS01000001">
    <property type="protein sequence ID" value="SEK21158.1"/>
    <property type="molecule type" value="Genomic_DNA"/>
</dbReference>
<dbReference type="RefSeq" id="WP_074864057.1">
    <property type="nucleotide sequence ID" value="NZ_FOAS01000001.1"/>
</dbReference>
<keyword evidence="3 9" id="KW-0808">Transferase</keyword>
<dbReference type="Proteomes" id="UP000185766">
    <property type="component" value="Unassembled WGS sequence"/>
</dbReference>
<dbReference type="GO" id="GO:0005524">
    <property type="term" value="F:ATP binding"/>
    <property type="evidence" value="ECO:0007669"/>
    <property type="project" value="UniProtKB-UniRule"/>
</dbReference>
<evidence type="ECO:0000256" key="1">
    <source>
        <dbReference type="ARBA" id="ARBA00004496"/>
    </source>
</evidence>
<evidence type="ECO:0000256" key="5">
    <source>
        <dbReference type="ARBA" id="ARBA00022695"/>
    </source>
</evidence>
<comment type="similarity">
    <text evidence="9">Belongs to the SUA5 family. TsaC subfamily.</text>
</comment>
<dbReference type="GO" id="GO:0005737">
    <property type="term" value="C:cytoplasm"/>
    <property type="evidence" value="ECO:0007669"/>
    <property type="project" value="UniProtKB-SubCell"/>
</dbReference>
<protein>
    <recommendedName>
        <fullName evidence="9">Threonylcarbamoyl-AMP synthase</fullName>
        <shortName evidence="9">TC-AMP synthase</shortName>
        <ecNumber evidence="9">2.7.7.87</ecNumber>
    </recommendedName>
    <alternativeName>
        <fullName evidence="9">L-threonylcarbamoyladenylate synthase</fullName>
    </alternativeName>
    <alternativeName>
        <fullName evidence="9">t(6)A37 threonylcarbamoyladenosine biosynthesis protein TsaC</fullName>
    </alternativeName>
    <alternativeName>
        <fullName evidence="9">tRNA threonylcarbamoyladenosine biosynthesis protein TsaC</fullName>
    </alternativeName>
</protein>
<evidence type="ECO:0000313" key="12">
    <source>
        <dbReference type="Proteomes" id="UP000185766"/>
    </source>
</evidence>
<dbReference type="AlphaFoldDB" id="A0A1H7F5A1"/>
<organism evidence="11 12">
    <name type="scientific">Atopomonas hussainii</name>
    <dbReference type="NCBI Taxonomy" id="1429083"/>
    <lineage>
        <taxon>Bacteria</taxon>
        <taxon>Pseudomonadati</taxon>
        <taxon>Pseudomonadota</taxon>
        <taxon>Gammaproteobacteria</taxon>
        <taxon>Pseudomonadales</taxon>
        <taxon>Pseudomonadaceae</taxon>
        <taxon>Atopomonas</taxon>
    </lineage>
</organism>
<evidence type="ECO:0000256" key="2">
    <source>
        <dbReference type="ARBA" id="ARBA00022490"/>
    </source>
</evidence>
<keyword evidence="6 9" id="KW-0547">Nucleotide-binding</keyword>
<evidence type="ECO:0000256" key="3">
    <source>
        <dbReference type="ARBA" id="ARBA00022679"/>
    </source>
</evidence>
<dbReference type="InterPro" id="IPR006070">
    <property type="entry name" value="Sua5-like_dom"/>
</dbReference>
<comment type="subcellular location">
    <subcellularLocation>
        <location evidence="1 9">Cytoplasm</location>
    </subcellularLocation>
</comment>
<evidence type="ECO:0000256" key="4">
    <source>
        <dbReference type="ARBA" id="ARBA00022694"/>
    </source>
</evidence>
<evidence type="ECO:0000256" key="6">
    <source>
        <dbReference type="ARBA" id="ARBA00022741"/>
    </source>
</evidence>
<evidence type="ECO:0000259" key="10">
    <source>
        <dbReference type="PROSITE" id="PS51163"/>
    </source>
</evidence>
<keyword evidence="5 9" id="KW-0548">Nucleotidyltransferase</keyword>
<keyword evidence="7 9" id="KW-0067">ATP-binding</keyword>
<dbReference type="GO" id="GO:0000049">
    <property type="term" value="F:tRNA binding"/>
    <property type="evidence" value="ECO:0007669"/>
    <property type="project" value="TreeGrafter"/>
</dbReference>
<keyword evidence="4 9" id="KW-0819">tRNA processing</keyword>
<dbReference type="PANTHER" id="PTHR17490:SF18">
    <property type="entry name" value="THREONYLCARBAMOYL-AMP SYNTHASE"/>
    <property type="match status" value="1"/>
</dbReference>
<dbReference type="STRING" id="1429083.GCA_001885685_02444"/>
<dbReference type="HAMAP" id="MF_01852">
    <property type="entry name" value="TsaC"/>
    <property type="match status" value="1"/>
</dbReference>
<dbReference type="InterPro" id="IPR050156">
    <property type="entry name" value="TC-AMP_synthase_SUA5"/>
</dbReference>
<dbReference type="GO" id="GO:0003725">
    <property type="term" value="F:double-stranded RNA binding"/>
    <property type="evidence" value="ECO:0007669"/>
    <property type="project" value="InterPro"/>
</dbReference>
<dbReference type="Gene3D" id="3.90.870.10">
    <property type="entry name" value="DHBP synthase"/>
    <property type="match status" value="1"/>
</dbReference>
<feature type="domain" description="YrdC-like" evidence="10">
    <location>
        <begin position="4"/>
        <end position="184"/>
    </location>
</feature>
<reference evidence="11 12" key="1">
    <citation type="submission" date="2016-10" db="EMBL/GenBank/DDBJ databases">
        <authorList>
            <person name="de Groot N.N."/>
        </authorList>
    </citation>
    <scope>NUCLEOTIDE SEQUENCE [LARGE SCALE GENOMIC DNA]</scope>
    <source>
        <strain evidence="11 12">JCM 19513</strain>
    </source>
</reference>
<comment type="function">
    <text evidence="9">Required for the formation of a threonylcarbamoyl group on adenosine at position 37 (t(6)A37) in tRNAs that read codons beginning with adenine. Catalyzes the conversion of L-threonine, HCO(3)(-)/CO(2) and ATP to give threonylcarbamoyl-AMP (TC-AMP) as the acyladenylate intermediate, with the release of diphosphate.</text>
</comment>
<dbReference type="GO" id="GO:0006450">
    <property type="term" value="P:regulation of translational fidelity"/>
    <property type="evidence" value="ECO:0007669"/>
    <property type="project" value="TreeGrafter"/>
</dbReference>
<evidence type="ECO:0000256" key="9">
    <source>
        <dbReference type="HAMAP-Rule" id="MF_01852"/>
    </source>
</evidence>
<dbReference type="InterPro" id="IPR023535">
    <property type="entry name" value="TC-AMP_synthase"/>
</dbReference>
<evidence type="ECO:0000256" key="7">
    <source>
        <dbReference type="ARBA" id="ARBA00022840"/>
    </source>
</evidence>
<evidence type="ECO:0000256" key="8">
    <source>
        <dbReference type="ARBA" id="ARBA00048366"/>
    </source>
</evidence>
<accession>A0A1H7F5A1</accession>
<evidence type="ECO:0000313" key="11">
    <source>
        <dbReference type="EMBL" id="SEK21158.1"/>
    </source>
</evidence>
<comment type="catalytic activity">
    <reaction evidence="8 9">
        <text>L-threonine + hydrogencarbonate + ATP = L-threonylcarbamoyladenylate + diphosphate + H2O</text>
        <dbReference type="Rhea" id="RHEA:36407"/>
        <dbReference type="ChEBI" id="CHEBI:15377"/>
        <dbReference type="ChEBI" id="CHEBI:17544"/>
        <dbReference type="ChEBI" id="CHEBI:30616"/>
        <dbReference type="ChEBI" id="CHEBI:33019"/>
        <dbReference type="ChEBI" id="CHEBI:57926"/>
        <dbReference type="ChEBI" id="CHEBI:73682"/>
        <dbReference type="EC" id="2.7.7.87"/>
    </reaction>
</comment>
<dbReference type="InterPro" id="IPR017945">
    <property type="entry name" value="DHBP_synth_RibB-like_a/b_dom"/>
</dbReference>
<dbReference type="GO" id="GO:0002949">
    <property type="term" value="P:tRNA threonylcarbamoyladenosine modification"/>
    <property type="evidence" value="ECO:0007669"/>
    <property type="project" value="UniProtKB-UniRule"/>
</dbReference>
<dbReference type="PANTHER" id="PTHR17490">
    <property type="entry name" value="SUA5"/>
    <property type="match status" value="1"/>
</dbReference>
<dbReference type="Pfam" id="PF01300">
    <property type="entry name" value="Sua5_yciO_yrdC"/>
    <property type="match status" value="1"/>
</dbReference>
<name>A0A1H7F5A1_9GAMM</name>
<sequence length="184" mass="19698">MPSQFAVQRAARVIESGGVLAYPTEAVWGLGCDPWDAGAVQCLLALKQRPLSKGLILVSGTLEDFAWLLHDLPSAKLSELRLSWPGPHTWLVPHQGRVPHWISGESELVALRVSAHPVIAALTAFTGPLVSTSANPSGKPAARSRLRLEQYFHQQLDGILPGALGEAANPSIIRDLISGAVLRP</sequence>
<gene>
    <name evidence="9" type="primary">tsaC</name>
    <name evidence="11" type="ORF">SAMN05216214_101111</name>
</gene>
<dbReference type="EC" id="2.7.7.87" evidence="9"/>
<keyword evidence="12" id="KW-1185">Reference proteome</keyword>
<dbReference type="GO" id="GO:0061710">
    <property type="term" value="F:L-threonylcarbamoyladenylate synthase"/>
    <property type="evidence" value="ECO:0007669"/>
    <property type="project" value="UniProtKB-EC"/>
</dbReference>
<dbReference type="PROSITE" id="PS51163">
    <property type="entry name" value="YRDC"/>
    <property type="match status" value="1"/>
</dbReference>
<keyword evidence="2 9" id="KW-0963">Cytoplasm</keyword>